<protein>
    <submittedName>
        <fullName evidence="2">Uncharacterized protein</fullName>
    </submittedName>
</protein>
<dbReference type="RefSeq" id="XP_028477441.1">
    <property type="nucleotide sequence ID" value="XM_028622549.1"/>
</dbReference>
<feature type="region of interest" description="Disordered" evidence="1">
    <location>
        <begin position="1"/>
        <end position="55"/>
    </location>
</feature>
<evidence type="ECO:0000256" key="1">
    <source>
        <dbReference type="SAM" id="MobiDB-lite"/>
    </source>
</evidence>
<feature type="compositionally biased region" description="Polar residues" evidence="1">
    <location>
        <begin position="1"/>
        <end position="12"/>
    </location>
</feature>
<reference evidence="2 3" key="1">
    <citation type="submission" date="2018-11" db="EMBL/GenBank/DDBJ databases">
        <title>Genome sequence of Apiotrichum porosum DSM 27194.</title>
        <authorList>
            <person name="Aliyu H."/>
            <person name="Gorte O."/>
            <person name="Ochsenreither K."/>
        </authorList>
    </citation>
    <scope>NUCLEOTIDE SEQUENCE [LARGE SCALE GENOMIC DNA]</scope>
    <source>
        <strain evidence="2 3">DSM 27194</strain>
    </source>
</reference>
<dbReference type="GeneID" id="39591718"/>
<gene>
    <name evidence="2" type="ORF">EHS24_007175</name>
</gene>
<dbReference type="EMBL" id="RSCE01000004">
    <property type="protein sequence ID" value="RSH83489.1"/>
    <property type="molecule type" value="Genomic_DNA"/>
</dbReference>
<sequence length="141" mass="15109">MTPLPTTQTQSAALGVAHQGQPSSGKVAPPRGAFGIQTNSKSAEMVPTDTDTDSEEDRAFFAAEERLRQEYRDDIAKGGGYRRPQGSTLKPVTPVECSRPGRTNTTHTKGVAFCYDDGICKPCANSIPAKLPKVELCGRRA</sequence>
<comment type="caution">
    <text evidence="2">The sequence shown here is derived from an EMBL/GenBank/DDBJ whole genome shotgun (WGS) entry which is preliminary data.</text>
</comment>
<evidence type="ECO:0000313" key="3">
    <source>
        <dbReference type="Proteomes" id="UP000279236"/>
    </source>
</evidence>
<feature type="region of interest" description="Disordered" evidence="1">
    <location>
        <begin position="72"/>
        <end position="103"/>
    </location>
</feature>
<dbReference type="AlphaFoldDB" id="A0A427XXA5"/>
<proteinExistence type="predicted"/>
<evidence type="ECO:0000313" key="2">
    <source>
        <dbReference type="EMBL" id="RSH83489.1"/>
    </source>
</evidence>
<keyword evidence="3" id="KW-1185">Reference proteome</keyword>
<name>A0A427XXA5_9TREE</name>
<dbReference type="Proteomes" id="UP000279236">
    <property type="component" value="Unassembled WGS sequence"/>
</dbReference>
<accession>A0A427XXA5</accession>
<organism evidence="2 3">
    <name type="scientific">Apiotrichum porosum</name>
    <dbReference type="NCBI Taxonomy" id="105984"/>
    <lineage>
        <taxon>Eukaryota</taxon>
        <taxon>Fungi</taxon>
        <taxon>Dikarya</taxon>
        <taxon>Basidiomycota</taxon>
        <taxon>Agaricomycotina</taxon>
        <taxon>Tremellomycetes</taxon>
        <taxon>Trichosporonales</taxon>
        <taxon>Trichosporonaceae</taxon>
        <taxon>Apiotrichum</taxon>
    </lineage>
</organism>